<dbReference type="AlphaFoldDB" id="A0AAV6X134"/>
<reference evidence="2" key="1">
    <citation type="submission" date="2019-10" db="EMBL/GenBank/DDBJ databases">
        <authorList>
            <person name="Zhang R."/>
            <person name="Pan Y."/>
            <person name="Wang J."/>
            <person name="Ma R."/>
            <person name="Yu S."/>
        </authorList>
    </citation>
    <scope>NUCLEOTIDE SEQUENCE</scope>
    <source>
        <strain evidence="2">LA-IB0</strain>
        <tissue evidence="2">Leaf</tissue>
    </source>
</reference>
<evidence type="ECO:0000313" key="2">
    <source>
        <dbReference type="EMBL" id="KAG8373834.1"/>
    </source>
</evidence>
<dbReference type="EMBL" id="WHWC01000011">
    <property type="protein sequence ID" value="KAG8373834.1"/>
    <property type="molecule type" value="Genomic_DNA"/>
</dbReference>
<dbReference type="SUPFAM" id="SSF54495">
    <property type="entry name" value="UBC-like"/>
    <property type="match status" value="1"/>
</dbReference>
<evidence type="ECO:0000313" key="3">
    <source>
        <dbReference type="Proteomes" id="UP000826271"/>
    </source>
</evidence>
<keyword evidence="3" id="KW-1185">Reference proteome</keyword>
<dbReference type="InterPro" id="IPR000608">
    <property type="entry name" value="UBC"/>
</dbReference>
<proteinExistence type="predicted"/>
<dbReference type="InterPro" id="IPR016135">
    <property type="entry name" value="UBQ-conjugating_enzyme/RWD"/>
</dbReference>
<accession>A0AAV6X134</accession>
<dbReference type="Proteomes" id="UP000826271">
    <property type="component" value="Unassembled WGS sequence"/>
</dbReference>
<evidence type="ECO:0000259" key="1">
    <source>
        <dbReference type="Pfam" id="PF00179"/>
    </source>
</evidence>
<dbReference type="Gene3D" id="3.10.110.10">
    <property type="entry name" value="Ubiquitin Conjugating Enzyme"/>
    <property type="match status" value="1"/>
</dbReference>
<comment type="caution">
    <text evidence="2">The sequence shown here is derived from an EMBL/GenBank/DDBJ whole genome shotgun (WGS) entry which is preliminary data.</text>
</comment>
<dbReference type="Pfam" id="PF00179">
    <property type="entry name" value="UQ_con"/>
    <property type="match status" value="1"/>
</dbReference>
<sequence>MELDDIRRRIEREKRIIDETFWFTAGPVNNDDFHWEARMMGPMNSPYADHFFKLIIHFGLNFPLSPQLVASNLMAEPNVNAPHPSSTQALQLYLDDHNRYNGKLGNEILELLECSDTGKRDSRMQRYWDANEFEEDQEKNISIV</sequence>
<protein>
    <recommendedName>
        <fullName evidence="1">UBC core domain-containing protein</fullName>
    </recommendedName>
</protein>
<organism evidence="2 3">
    <name type="scientific">Buddleja alternifolia</name>
    <dbReference type="NCBI Taxonomy" id="168488"/>
    <lineage>
        <taxon>Eukaryota</taxon>
        <taxon>Viridiplantae</taxon>
        <taxon>Streptophyta</taxon>
        <taxon>Embryophyta</taxon>
        <taxon>Tracheophyta</taxon>
        <taxon>Spermatophyta</taxon>
        <taxon>Magnoliopsida</taxon>
        <taxon>eudicotyledons</taxon>
        <taxon>Gunneridae</taxon>
        <taxon>Pentapetalae</taxon>
        <taxon>asterids</taxon>
        <taxon>lamiids</taxon>
        <taxon>Lamiales</taxon>
        <taxon>Scrophulariaceae</taxon>
        <taxon>Buddlejeae</taxon>
        <taxon>Buddleja</taxon>
    </lineage>
</organism>
<feature type="domain" description="UBC core" evidence="1">
    <location>
        <begin position="18"/>
        <end position="80"/>
    </location>
</feature>
<name>A0AAV6X134_9LAMI</name>
<gene>
    <name evidence="2" type="ORF">BUALT_Bualt11G0066400</name>
</gene>